<protein>
    <submittedName>
        <fullName evidence="1">Uncharacterized protein</fullName>
    </submittedName>
</protein>
<reference evidence="1" key="1">
    <citation type="journal article" date="2015" name="Genome Announc.">
        <title>Complete Genome Sequence of the Bacteriochlorophyll b-Producing Photosynthetic Bacterium Blastochloris viridis.</title>
        <authorList>
            <person name="Tsukatani Y."/>
            <person name="Hirose Y."/>
            <person name="Harada J."/>
            <person name="Misawa N."/>
            <person name="Mori K."/>
            <person name="Inoue K."/>
            <person name="Tamiaki H."/>
        </authorList>
    </citation>
    <scope>NUCLEOTIDE SEQUENCE [LARGE SCALE GENOMIC DNA]</scope>
    <source>
        <strain evidence="1">DSM 133</strain>
    </source>
</reference>
<dbReference type="AlphaFoldDB" id="A0A182D405"/>
<sequence>MSVCGVAPAFHVVPAHRVDPANSLILRQNSAGSEIRKL</sequence>
<name>A0A182D405_BLAVI</name>
<gene>
    <name evidence="1" type="ORF">BV133_2048</name>
</gene>
<organism evidence="1">
    <name type="scientific">Blastochloris viridis</name>
    <name type="common">Rhodopseudomonas viridis</name>
    <dbReference type="NCBI Taxonomy" id="1079"/>
    <lineage>
        <taxon>Bacteria</taxon>
        <taxon>Pseudomonadati</taxon>
        <taxon>Pseudomonadota</taxon>
        <taxon>Alphaproteobacteria</taxon>
        <taxon>Hyphomicrobiales</taxon>
        <taxon>Blastochloridaceae</taxon>
        <taxon>Blastochloris</taxon>
    </lineage>
</organism>
<evidence type="ECO:0000313" key="1">
    <source>
        <dbReference type="EMBL" id="BAR99641.1"/>
    </source>
</evidence>
<dbReference type="EMBL" id="AP014854">
    <property type="protein sequence ID" value="BAR99641.1"/>
    <property type="molecule type" value="Genomic_DNA"/>
</dbReference>
<proteinExistence type="predicted"/>
<accession>A0A182D405</accession>